<keyword evidence="4" id="KW-1185">Reference proteome</keyword>
<organism evidence="3 4">
    <name type="scientific">Mycolicibacterium parafortuitum</name>
    <name type="common">Mycobacterium parafortuitum</name>
    <dbReference type="NCBI Taxonomy" id="39692"/>
    <lineage>
        <taxon>Bacteria</taxon>
        <taxon>Bacillati</taxon>
        <taxon>Actinomycetota</taxon>
        <taxon>Actinomycetes</taxon>
        <taxon>Mycobacteriales</taxon>
        <taxon>Mycobacteriaceae</taxon>
        <taxon>Mycolicibacterium</taxon>
    </lineage>
</organism>
<dbReference type="Gene3D" id="3.10.450.50">
    <property type="match status" value="1"/>
</dbReference>
<dbReference type="CDD" id="cd00531">
    <property type="entry name" value="NTF2_like"/>
    <property type="match status" value="1"/>
</dbReference>
<dbReference type="SUPFAM" id="SSF54427">
    <property type="entry name" value="NTF2-like"/>
    <property type="match status" value="1"/>
</dbReference>
<sequence length="181" mass="20317">MTSPEGLLQEMLDEHQLRRLVHRYCRAVDRGDVEELRRLYHPDAADTHGGFSSGTAHTFTDQIAATRPYLRSMQHHVTTVEFAIRGEVAEGEVYTIATHTFIAGGRDVDVIVGGRYLDKYEKRSGEWRFTERAIVTDTAFVNDPSAATFEHPVTKGTPTGSPGDDDPSHRFFALLRTGRDQ</sequence>
<feature type="domain" description="SnoaL-like" evidence="2">
    <location>
        <begin position="9"/>
        <end position="132"/>
    </location>
</feature>
<evidence type="ECO:0000313" key="3">
    <source>
        <dbReference type="EMBL" id="SRX80927.1"/>
    </source>
</evidence>
<dbReference type="InterPro" id="IPR032710">
    <property type="entry name" value="NTF2-like_dom_sf"/>
</dbReference>
<evidence type="ECO:0000256" key="1">
    <source>
        <dbReference type="SAM" id="MobiDB-lite"/>
    </source>
</evidence>
<reference evidence="3 4" key="1">
    <citation type="submission" date="2018-05" db="EMBL/GenBank/DDBJ databases">
        <authorList>
            <consortium name="IHU Genomes"/>
        </authorList>
    </citation>
    <scope>NUCLEOTIDE SEQUENCE [LARGE SCALE GENOMIC DNA]</scope>
    <source>
        <strain evidence="3 4">P7335</strain>
    </source>
</reference>
<dbReference type="STRING" id="39692.BST38_00595"/>
<name>A0A375YIH1_MYCPF</name>
<dbReference type="Pfam" id="PF13577">
    <property type="entry name" value="SnoaL_4"/>
    <property type="match status" value="1"/>
</dbReference>
<protein>
    <submittedName>
        <fullName evidence="3">Gamma-BHC dehydrochlorinase [Mesorhizobium loti]</fullName>
    </submittedName>
</protein>
<evidence type="ECO:0000259" key="2">
    <source>
        <dbReference type="Pfam" id="PF13577"/>
    </source>
</evidence>
<dbReference type="EMBL" id="UEGS01000001">
    <property type="protein sequence ID" value="SRX80927.1"/>
    <property type="molecule type" value="Genomic_DNA"/>
</dbReference>
<dbReference type="Proteomes" id="UP000252008">
    <property type="component" value="Unassembled WGS sequence"/>
</dbReference>
<dbReference type="AlphaFoldDB" id="A0A375YIH1"/>
<evidence type="ECO:0000313" key="4">
    <source>
        <dbReference type="Proteomes" id="UP000252008"/>
    </source>
</evidence>
<gene>
    <name evidence="3" type="ORF">MPP7335_02673</name>
</gene>
<dbReference type="RefSeq" id="WP_083141292.1">
    <property type="nucleotide sequence ID" value="NZ_MVID01000001.1"/>
</dbReference>
<accession>A0A375YIH1</accession>
<dbReference type="InterPro" id="IPR037401">
    <property type="entry name" value="SnoaL-like"/>
</dbReference>
<feature type="region of interest" description="Disordered" evidence="1">
    <location>
        <begin position="147"/>
        <end position="167"/>
    </location>
</feature>
<proteinExistence type="predicted"/>